<dbReference type="Gene3D" id="1.10.1200.10">
    <property type="entry name" value="ACP-like"/>
    <property type="match status" value="1"/>
</dbReference>
<dbReference type="SUPFAM" id="SSF51735">
    <property type="entry name" value="NAD(P)-binding Rossmann-fold domains"/>
    <property type="match status" value="1"/>
</dbReference>
<dbReference type="GO" id="GO:0031177">
    <property type="term" value="F:phosphopantetheine binding"/>
    <property type="evidence" value="ECO:0007669"/>
    <property type="project" value="InterPro"/>
</dbReference>
<proteinExistence type="predicted"/>
<keyword evidence="7" id="KW-1185">Reference proteome</keyword>
<dbReference type="InterPro" id="IPR009081">
    <property type="entry name" value="PP-bd_ACP"/>
</dbReference>
<dbReference type="PROSITE" id="PS50075">
    <property type="entry name" value="CARRIER"/>
    <property type="match status" value="1"/>
</dbReference>
<dbReference type="UniPathway" id="UPA00011"/>
<sequence>MTVSPEYALTAAQRGITDALRLWPDGSAFALAEYLAMRGPVDPQLWATAVRCMILDTEAQRIRLVHTDSGPRQIVVPADRVPVTVTDLSGAAAPEATAQALMEADLRAPCDPYAGVTTAHLILITGPETLLWYHRAHHVALDGYGFAQCARRVAEHYRALCGATPVPARERGLTEVVAEDSAYLGSARYAADRAYWHSVLPGRSAPTPAAGTAPPAAQGTRTRRALSLRHPPAGARYGVGESVLAAVAIQLSRHLRERDVVLGVPMMNRIGSVAATVPAMVLNAVAVPVSVDPSGTVAELAGQIGKFLARARRHSRYRHELLRGELGLIGAGRSLLGPIVNIMPFDYEMGLPGIETTAANLGAGPVEDLSLNLYLRGGTAELIVDANPGRYTTTEVDAYADAVVRMIEAVTAADTDTIADLGIDYVLLQSPAAAPADDPLQLFAGHARADPDAPALIDGAHVRSRGELLAAATARAEKLRAHGVRPGDLVAVLPGGGADDIVSVLGIAAAGAAHAALDTALSHDDLRALVTALAPAALLHDGRRAGLAATVAPGVPMVATAPPRESSPATTGDSFPPGAGYAVLTSGSTGRPKAVRVGGVALAGFVTDAMRRYRWRPGDRVVQFAPLHADTSVEEIFVTLVAGAALVATSPADRGSPAALLGSAARSAATVLDLPTAVWHELAVALGSGSVTIPPTIRMVVIGGEEASPELVVRWQRRGGPLLHNSYGPSEAAIVCASTDLVPGAVPPVLLGELFPRIGAALAVDRLAAEPDCRCGVLHLYGPMLADGYLPAGKDSGFREITVGAHTVRAFVTGDRVRVRDDGALEFLERVDGTVKIGGRRVGVRAIEDALRRDADIRDAMITRRGEFALDALVTVNRPRPAGWPTEVRQRLAEQLPPAWIPARIQVVDTLPRTRNLKADRTAVVAAEPASGTGVRRVLEIFADILGRDDLTATDDFFAAGGTSMQTIAVANRLTIALGTPVTVDDVLAHPTAAELAEPAHRNQEPAPDLAAECAVLRQELATTPHAAVRGGPVLLTGATGFLGAYLLAELLESTADEVIVAVRADSAGHARHRLRAAFTAIAAAEVFDTAWQSGRVRVVTGELTELSGRADSFGAPSRIVHSAAEVSAIRSYHSLRATNVVPTRHLLRLARSTAAAFTLISTATAAGARGGLSDPAALPTGYAQSKSVAEHLLATAAGEFDLTVTIARPGRVLPHPADTRGAPRDFLHDLVAAVTAVDAVPRTTLREPVIRADDLARLVLAPAPESPARSPRILDLFGPEPVAIAEVLSAVTTARVAPLAEWRGLVAACGQLAPPRRSAVLRWCDIQLGGFAHDWLSDHAAPVPWRSAGEVAELLGLAIG</sequence>
<dbReference type="Pfam" id="PF00550">
    <property type="entry name" value="PP-binding"/>
    <property type="match status" value="1"/>
</dbReference>
<evidence type="ECO:0000256" key="2">
    <source>
        <dbReference type="ARBA" id="ARBA00022450"/>
    </source>
</evidence>
<dbReference type="InterPro" id="IPR025110">
    <property type="entry name" value="AMP-bd_C"/>
</dbReference>
<dbReference type="InterPro" id="IPR036291">
    <property type="entry name" value="NAD(P)-bd_dom_sf"/>
</dbReference>
<dbReference type="InterPro" id="IPR020806">
    <property type="entry name" value="PKS_PP-bd"/>
</dbReference>
<evidence type="ECO:0000313" key="7">
    <source>
        <dbReference type="Proteomes" id="UP000570678"/>
    </source>
</evidence>
<protein>
    <submittedName>
        <fullName evidence="6">AMP-binding protein</fullName>
    </submittedName>
</protein>
<dbReference type="GO" id="GO:0043041">
    <property type="term" value="P:amino acid activation for nonribosomal peptide biosynthetic process"/>
    <property type="evidence" value="ECO:0007669"/>
    <property type="project" value="TreeGrafter"/>
</dbReference>
<reference evidence="6 7" key="1">
    <citation type="submission" date="2020-04" db="EMBL/GenBank/DDBJ databases">
        <title>MicrobeNet Type strains.</title>
        <authorList>
            <person name="Nicholson A.C."/>
        </authorList>
    </citation>
    <scope>NUCLEOTIDE SEQUENCE [LARGE SCALE GENOMIC DNA]</scope>
    <source>
        <strain evidence="6 7">JCM 3332</strain>
    </source>
</reference>
<dbReference type="GO" id="GO:0044550">
    <property type="term" value="P:secondary metabolite biosynthetic process"/>
    <property type="evidence" value="ECO:0007669"/>
    <property type="project" value="TreeGrafter"/>
</dbReference>
<feature type="domain" description="Carrier" evidence="5">
    <location>
        <begin position="929"/>
        <end position="1004"/>
    </location>
</feature>
<comment type="caution">
    <text evidence="6">The sequence shown here is derived from an EMBL/GenBank/DDBJ whole genome shotgun (WGS) entry which is preliminary data.</text>
</comment>
<organism evidence="6 7">
    <name type="scientific">Nocardia flavorosea</name>
    <dbReference type="NCBI Taxonomy" id="53429"/>
    <lineage>
        <taxon>Bacteria</taxon>
        <taxon>Bacillati</taxon>
        <taxon>Actinomycetota</taxon>
        <taxon>Actinomycetes</taxon>
        <taxon>Mycobacteriales</taxon>
        <taxon>Nocardiaceae</taxon>
        <taxon>Nocardia</taxon>
    </lineage>
</organism>
<dbReference type="Pfam" id="PF00668">
    <property type="entry name" value="Condensation"/>
    <property type="match status" value="1"/>
</dbReference>
<dbReference type="InterPro" id="IPR013120">
    <property type="entry name" value="FAR_NAD-bd"/>
</dbReference>
<dbReference type="PANTHER" id="PTHR45527">
    <property type="entry name" value="NONRIBOSOMAL PEPTIDE SYNTHETASE"/>
    <property type="match status" value="1"/>
</dbReference>
<dbReference type="InterPro" id="IPR036736">
    <property type="entry name" value="ACP-like_sf"/>
</dbReference>
<dbReference type="Pfam" id="PF13193">
    <property type="entry name" value="AMP-binding_C"/>
    <property type="match status" value="1"/>
</dbReference>
<dbReference type="Gene3D" id="3.30.559.30">
    <property type="entry name" value="Nonribosomal peptide synthetase, condensation domain"/>
    <property type="match status" value="1"/>
</dbReference>
<dbReference type="Gene3D" id="3.40.50.12780">
    <property type="entry name" value="N-terminal domain of ligase-like"/>
    <property type="match status" value="1"/>
</dbReference>
<keyword evidence="2" id="KW-0596">Phosphopantetheine</keyword>
<dbReference type="InterPro" id="IPR001242">
    <property type="entry name" value="Condensation_dom"/>
</dbReference>
<dbReference type="SMART" id="SM00823">
    <property type="entry name" value="PKS_PP"/>
    <property type="match status" value="1"/>
</dbReference>
<accession>A0A846YJB0</accession>
<dbReference type="GO" id="GO:0005737">
    <property type="term" value="C:cytoplasm"/>
    <property type="evidence" value="ECO:0007669"/>
    <property type="project" value="TreeGrafter"/>
</dbReference>
<dbReference type="Proteomes" id="UP000570678">
    <property type="component" value="Unassembled WGS sequence"/>
</dbReference>
<dbReference type="Pfam" id="PF07993">
    <property type="entry name" value="NAD_binding_4"/>
    <property type="match status" value="1"/>
</dbReference>
<keyword evidence="3" id="KW-0597">Phosphoprotein</keyword>
<keyword evidence="4" id="KW-0436">Ligase</keyword>
<dbReference type="RefSeq" id="WP_062977068.1">
    <property type="nucleotide sequence ID" value="NZ_JAAXOT010000005.1"/>
</dbReference>
<dbReference type="InterPro" id="IPR023213">
    <property type="entry name" value="CAT-like_dom_sf"/>
</dbReference>
<dbReference type="SUPFAM" id="SSF56801">
    <property type="entry name" value="Acetyl-CoA synthetase-like"/>
    <property type="match status" value="1"/>
</dbReference>
<dbReference type="PANTHER" id="PTHR45527:SF1">
    <property type="entry name" value="FATTY ACID SYNTHASE"/>
    <property type="match status" value="1"/>
</dbReference>
<dbReference type="InterPro" id="IPR042099">
    <property type="entry name" value="ANL_N_sf"/>
</dbReference>
<dbReference type="GO" id="GO:0016874">
    <property type="term" value="F:ligase activity"/>
    <property type="evidence" value="ECO:0007669"/>
    <property type="project" value="UniProtKB-KW"/>
</dbReference>
<dbReference type="SUPFAM" id="SSF52777">
    <property type="entry name" value="CoA-dependent acyltransferases"/>
    <property type="match status" value="2"/>
</dbReference>
<gene>
    <name evidence="6" type="ORF">HGA15_12650</name>
</gene>
<name>A0A846YJB0_9NOCA</name>
<dbReference type="EMBL" id="JAAXOT010000005">
    <property type="protein sequence ID" value="NKY56989.1"/>
    <property type="molecule type" value="Genomic_DNA"/>
</dbReference>
<evidence type="ECO:0000256" key="1">
    <source>
        <dbReference type="ARBA" id="ARBA00001957"/>
    </source>
</evidence>
<evidence type="ECO:0000256" key="3">
    <source>
        <dbReference type="ARBA" id="ARBA00022553"/>
    </source>
</evidence>
<dbReference type="InterPro" id="IPR000873">
    <property type="entry name" value="AMP-dep_synth/lig_dom"/>
</dbReference>
<dbReference type="SUPFAM" id="SSF47336">
    <property type="entry name" value="ACP-like"/>
    <property type="match status" value="1"/>
</dbReference>
<evidence type="ECO:0000259" key="5">
    <source>
        <dbReference type="PROSITE" id="PS50075"/>
    </source>
</evidence>
<dbReference type="Gene3D" id="3.30.300.30">
    <property type="match status" value="1"/>
</dbReference>
<dbReference type="Gene3D" id="3.40.50.720">
    <property type="entry name" value="NAD(P)-binding Rossmann-like Domain"/>
    <property type="match status" value="1"/>
</dbReference>
<dbReference type="Gene3D" id="3.30.559.10">
    <property type="entry name" value="Chloramphenicol acetyltransferase-like domain"/>
    <property type="match status" value="1"/>
</dbReference>
<comment type="cofactor">
    <cofactor evidence="1">
        <name>pantetheine 4'-phosphate</name>
        <dbReference type="ChEBI" id="CHEBI:47942"/>
    </cofactor>
</comment>
<dbReference type="Pfam" id="PF00501">
    <property type="entry name" value="AMP-binding"/>
    <property type="match status" value="1"/>
</dbReference>
<evidence type="ECO:0000313" key="6">
    <source>
        <dbReference type="EMBL" id="NKY56989.1"/>
    </source>
</evidence>
<evidence type="ECO:0000256" key="4">
    <source>
        <dbReference type="ARBA" id="ARBA00022598"/>
    </source>
</evidence>
<dbReference type="InterPro" id="IPR045851">
    <property type="entry name" value="AMP-bd_C_sf"/>
</dbReference>
<dbReference type="GO" id="GO:0008610">
    <property type="term" value="P:lipid biosynthetic process"/>
    <property type="evidence" value="ECO:0007669"/>
    <property type="project" value="UniProtKB-ARBA"/>
</dbReference>